<feature type="binding site" evidence="6">
    <location>
        <position position="7"/>
    </location>
    <ligand>
        <name>Mg(2+)</name>
        <dbReference type="ChEBI" id="CHEBI:18420"/>
    </ligand>
</feature>
<evidence type="ECO:0000256" key="5">
    <source>
        <dbReference type="ARBA" id="ARBA00022842"/>
    </source>
</evidence>
<dbReference type="SUPFAM" id="SSF88723">
    <property type="entry name" value="PIN domain-like"/>
    <property type="match status" value="1"/>
</dbReference>
<reference evidence="8 9" key="1">
    <citation type="submission" date="2013-08" db="EMBL/GenBank/DDBJ databases">
        <title>The genome sequence of Knoellia sinensis.</title>
        <authorList>
            <person name="Zhu W."/>
            <person name="Wang G."/>
        </authorList>
    </citation>
    <scope>NUCLEOTIDE SEQUENCE [LARGE SCALE GENOMIC DNA]</scope>
    <source>
        <strain evidence="8 9">KCTC 19936</strain>
    </source>
</reference>
<proteinExistence type="inferred from homology"/>
<dbReference type="Pfam" id="PF01850">
    <property type="entry name" value="PIN"/>
    <property type="match status" value="1"/>
</dbReference>
<evidence type="ECO:0000256" key="3">
    <source>
        <dbReference type="ARBA" id="ARBA00022723"/>
    </source>
</evidence>
<evidence type="ECO:0000256" key="1">
    <source>
        <dbReference type="ARBA" id="ARBA00022649"/>
    </source>
</evidence>
<keyword evidence="9" id="KW-1185">Reference proteome</keyword>
<keyword evidence="6" id="KW-0800">Toxin</keyword>
<evidence type="ECO:0000256" key="4">
    <source>
        <dbReference type="ARBA" id="ARBA00022801"/>
    </source>
</evidence>
<dbReference type="InterPro" id="IPR022907">
    <property type="entry name" value="VapC_family"/>
</dbReference>
<keyword evidence="5 6" id="KW-0460">Magnesium</keyword>
<dbReference type="InterPro" id="IPR002716">
    <property type="entry name" value="PIN_dom"/>
</dbReference>
<dbReference type="STRING" id="1385520.N802_07925"/>
<dbReference type="GO" id="GO:0004540">
    <property type="term" value="F:RNA nuclease activity"/>
    <property type="evidence" value="ECO:0007669"/>
    <property type="project" value="InterPro"/>
</dbReference>
<feature type="domain" description="PIN" evidence="7">
    <location>
        <begin position="5"/>
        <end position="125"/>
    </location>
</feature>
<dbReference type="GO" id="GO:0090729">
    <property type="term" value="F:toxin activity"/>
    <property type="evidence" value="ECO:0007669"/>
    <property type="project" value="UniProtKB-KW"/>
</dbReference>
<keyword evidence="1 6" id="KW-1277">Toxin-antitoxin system</keyword>
<dbReference type="Gene3D" id="3.40.50.1010">
    <property type="entry name" value="5'-nuclease"/>
    <property type="match status" value="1"/>
</dbReference>
<evidence type="ECO:0000256" key="6">
    <source>
        <dbReference type="HAMAP-Rule" id="MF_00265"/>
    </source>
</evidence>
<dbReference type="AlphaFoldDB" id="A0A0A0JA98"/>
<dbReference type="EMBL" id="AVPJ01000003">
    <property type="protein sequence ID" value="KGN33734.1"/>
    <property type="molecule type" value="Genomic_DNA"/>
</dbReference>
<comment type="cofactor">
    <cofactor evidence="6">
        <name>Mg(2+)</name>
        <dbReference type="ChEBI" id="CHEBI:18420"/>
    </cofactor>
</comment>
<comment type="function">
    <text evidence="6">Toxic component of a toxin-antitoxin (TA) system. An RNase.</text>
</comment>
<dbReference type="GO" id="GO:0016787">
    <property type="term" value="F:hydrolase activity"/>
    <property type="evidence" value="ECO:0007669"/>
    <property type="project" value="UniProtKB-KW"/>
</dbReference>
<name>A0A0A0JA98_9MICO</name>
<dbReference type="OrthoDB" id="5072366at2"/>
<comment type="caution">
    <text evidence="8">The sequence shown here is derived from an EMBL/GenBank/DDBJ whole genome shotgun (WGS) entry which is preliminary data.</text>
</comment>
<evidence type="ECO:0000313" key="9">
    <source>
        <dbReference type="Proteomes" id="UP000030002"/>
    </source>
</evidence>
<keyword evidence="3 6" id="KW-0479">Metal-binding</keyword>
<evidence type="ECO:0000313" key="8">
    <source>
        <dbReference type="EMBL" id="KGN33734.1"/>
    </source>
</evidence>
<dbReference type="HAMAP" id="MF_00265">
    <property type="entry name" value="VapC_Nob1"/>
    <property type="match status" value="1"/>
</dbReference>
<comment type="caution">
    <text evidence="6">Lacks conserved residue(s) required for the propagation of feature annotation.</text>
</comment>
<accession>A0A0A0JA98</accession>
<evidence type="ECO:0000256" key="2">
    <source>
        <dbReference type="ARBA" id="ARBA00022722"/>
    </source>
</evidence>
<dbReference type="eggNOG" id="COG1848">
    <property type="taxonomic scope" value="Bacteria"/>
</dbReference>
<dbReference type="Proteomes" id="UP000030002">
    <property type="component" value="Unassembled WGS sequence"/>
</dbReference>
<evidence type="ECO:0000259" key="7">
    <source>
        <dbReference type="Pfam" id="PF01850"/>
    </source>
</evidence>
<protein>
    <recommendedName>
        <fullName evidence="6">Ribonuclease VapC</fullName>
        <shortName evidence="6">RNase VapC</shortName>
        <ecNumber evidence="6">3.1.-.-</ecNumber>
    </recommendedName>
    <alternativeName>
        <fullName evidence="6">Toxin VapC</fullName>
    </alternativeName>
</protein>
<dbReference type="EC" id="3.1.-.-" evidence="6"/>
<comment type="similarity">
    <text evidence="6">Belongs to the PINc/VapC protein family.</text>
</comment>
<gene>
    <name evidence="6" type="primary">vapC</name>
    <name evidence="8" type="ORF">N802_07925</name>
</gene>
<sequence length="137" mass="15112">MTPLFLDTSVVLDALGAVGPLRDASRHVMDHAQSGRVRLHLAAESVQEVLFHRMRRVDRPLALEQTEVIRALCVVHRLDDVVIDRAMDLVASTRARGREAFIAATALEAGFDTVVTTDERFVAVPGLRPLHPRDVAT</sequence>
<dbReference type="GO" id="GO:0000287">
    <property type="term" value="F:magnesium ion binding"/>
    <property type="evidence" value="ECO:0007669"/>
    <property type="project" value="UniProtKB-UniRule"/>
</dbReference>
<organism evidence="8 9">
    <name type="scientific">Knoellia sinensis KCTC 19936</name>
    <dbReference type="NCBI Taxonomy" id="1385520"/>
    <lineage>
        <taxon>Bacteria</taxon>
        <taxon>Bacillati</taxon>
        <taxon>Actinomycetota</taxon>
        <taxon>Actinomycetes</taxon>
        <taxon>Micrococcales</taxon>
        <taxon>Intrasporangiaceae</taxon>
        <taxon>Knoellia</taxon>
    </lineage>
</organism>
<dbReference type="InterPro" id="IPR029060">
    <property type="entry name" value="PIN-like_dom_sf"/>
</dbReference>
<dbReference type="RefSeq" id="WP_035913257.1">
    <property type="nucleotide sequence ID" value="NZ_AVPJ01000003.1"/>
</dbReference>
<keyword evidence="4 6" id="KW-0378">Hydrolase</keyword>
<keyword evidence="2 6" id="KW-0540">Nuclease</keyword>